<evidence type="ECO:0000313" key="2">
    <source>
        <dbReference type="EMBL" id="CAK4032811.1"/>
    </source>
</evidence>
<dbReference type="InterPro" id="IPR053228">
    <property type="entry name" value="Stereospecific_Lipase"/>
</dbReference>
<dbReference type="AlphaFoldDB" id="A0AAI9ECB8"/>
<accession>A0AAI9ECB8</accession>
<dbReference type="InterPro" id="IPR029058">
    <property type="entry name" value="AB_hydrolase_fold"/>
</dbReference>
<name>A0AAI9ECB8_9PEZI</name>
<feature type="chain" id="PRO_5042613305" description="Lipase B" evidence="1">
    <location>
        <begin position="21"/>
        <end position="465"/>
    </location>
</feature>
<dbReference type="PANTHER" id="PTHR37574">
    <property type="entry name" value="LIPASE B"/>
    <property type="match status" value="1"/>
</dbReference>
<dbReference type="SUPFAM" id="SSF53474">
    <property type="entry name" value="alpha/beta-Hydrolases"/>
    <property type="match status" value="1"/>
</dbReference>
<dbReference type="Gene3D" id="3.40.50.1820">
    <property type="entry name" value="alpha/beta hydrolase"/>
    <property type="match status" value="1"/>
</dbReference>
<dbReference type="Proteomes" id="UP001296104">
    <property type="component" value="Unassembled WGS sequence"/>
</dbReference>
<sequence>MRSQIVLVALVGSIVELSLAAPSAPPARNGEREEMSGVLGNIEVDINHIDDLTGQSTGTDIFSNLLNDFKLIKAVAAPNDIFAARRQLSDILLAKPRNIVQAASELVAAGLTADNVESAVNFLEGALDGENSENNVNPGLHFGAVYPQEGREDAPYDLSEARLRGAIHIPPTFRYGASGAPQPVILVPGTGNTGYITFEGNYIKLLTGSDIADPVWLNIPGFLNDDVQTNAEYVAYAINYISRISNNREVAVVTWSQGGVDAQWALKYWPSTRDKVTDVVAFSPDYKGTINANFAETPETPLPPAYLQQEYYSNLVRALRSNGGDSAYVPTTTIYSGFFDEIVEPQQGQNASAYLFDARDVGVTNNEVQAICPGQPAGSFYSHEGTLYNPIGYALLVDALQHDGPGRVSRVDAKLETLCGDYLTPGLDLADFLVTENTLLVAAVTLLLNPHKATVEPAIKAYAEY</sequence>
<feature type="signal peptide" evidence="1">
    <location>
        <begin position="1"/>
        <end position="20"/>
    </location>
</feature>
<comment type="caution">
    <text evidence="2">The sequence shown here is derived from an EMBL/GenBank/DDBJ whole genome shotgun (WGS) entry which is preliminary data.</text>
</comment>
<evidence type="ECO:0000256" key="1">
    <source>
        <dbReference type="SAM" id="SignalP"/>
    </source>
</evidence>
<keyword evidence="3" id="KW-1185">Reference proteome</keyword>
<evidence type="ECO:0000313" key="3">
    <source>
        <dbReference type="Proteomes" id="UP001296104"/>
    </source>
</evidence>
<keyword evidence="1" id="KW-0732">Signal</keyword>
<proteinExistence type="predicted"/>
<organism evidence="2 3">
    <name type="scientific">Lecanosticta acicola</name>
    <dbReference type="NCBI Taxonomy" id="111012"/>
    <lineage>
        <taxon>Eukaryota</taxon>
        <taxon>Fungi</taxon>
        <taxon>Dikarya</taxon>
        <taxon>Ascomycota</taxon>
        <taxon>Pezizomycotina</taxon>
        <taxon>Dothideomycetes</taxon>
        <taxon>Dothideomycetidae</taxon>
        <taxon>Mycosphaerellales</taxon>
        <taxon>Mycosphaerellaceae</taxon>
        <taxon>Lecanosticta</taxon>
    </lineage>
</organism>
<dbReference type="PANTHER" id="PTHR37574:SF1">
    <property type="entry name" value="LIPASE B"/>
    <property type="match status" value="1"/>
</dbReference>
<gene>
    <name evidence="2" type="ORF">LECACI_7A007969</name>
</gene>
<dbReference type="EMBL" id="CAVMBE010000071">
    <property type="protein sequence ID" value="CAK4032811.1"/>
    <property type="molecule type" value="Genomic_DNA"/>
</dbReference>
<protein>
    <recommendedName>
        <fullName evidence="4">Lipase B</fullName>
    </recommendedName>
</protein>
<reference evidence="2" key="1">
    <citation type="submission" date="2023-11" db="EMBL/GenBank/DDBJ databases">
        <authorList>
            <person name="Alioto T."/>
            <person name="Alioto T."/>
            <person name="Gomez Garrido J."/>
        </authorList>
    </citation>
    <scope>NUCLEOTIDE SEQUENCE</scope>
</reference>
<evidence type="ECO:0008006" key="4">
    <source>
        <dbReference type="Google" id="ProtNLM"/>
    </source>
</evidence>